<sequence>MDIGGGAGGLRGSANVSWRLDAYFWRVFSGASATNSKRIHCPRLISHGPLINQTFPYLKRGRLRRYAVSAWEKV</sequence>
<keyword evidence="2" id="KW-1185">Reference proteome</keyword>
<dbReference type="KEGG" id="hir:HETIRDRAFT_321430"/>
<dbReference type="RefSeq" id="XP_009548073.1">
    <property type="nucleotide sequence ID" value="XM_009549778.1"/>
</dbReference>
<evidence type="ECO:0000313" key="2">
    <source>
        <dbReference type="Proteomes" id="UP000030671"/>
    </source>
</evidence>
<reference evidence="1 2" key="1">
    <citation type="journal article" date="2012" name="New Phytol.">
        <title>Insight into trade-off between wood decay and parasitism from the genome of a fungal forest pathogen.</title>
        <authorList>
            <person name="Olson A."/>
            <person name="Aerts A."/>
            <person name="Asiegbu F."/>
            <person name="Belbahri L."/>
            <person name="Bouzid O."/>
            <person name="Broberg A."/>
            <person name="Canback B."/>
            <person name="Coutinho P.M."/>
            <person name="Cullen D."/>
            <person name="Dalman K."/>
            <person name="Deflorio G."/>
            <person name="van Diepen L.T."/>
            <person name="Dunand C."/>
            <person name="Duplessis S."/>
            <person name="Durling M."/>
            <person name="Gonthier P."/>
            <person name="Grimwood J."/>
            <person name="Fossdal C.G."/>
            <person name="Hansson D."/>
            <person name="Henrissat B."/>
            <person name="Hietala A."/>
            <person name="Himmelstrand K."/>
            <person name="Hoffmeister D."/>
            <person name="Hogberg N."/>
            <person name="James T.Y."/>
            <person name="Karlsson M."/>
            <person name="Kohler A."/>
            <person name="Kues U."/>
            <person name="Lee Y.H."/>
            <person name="Lin Y.C."/>
            <person name="Lind M."/>
            <person name="Lindquist E."/>
            <person name="Lombard V."/>
            <person name="Lucas S."/>
            <person name="Lunden K."/>
            <person name="Morin E."/>
            <person name="Murat C."/>
            <person name="Park J."/>
            <person name="Raffaello T."/>
            <person name="Rouze P."/>
            <person name="Salamov A."/>
            <person name="Schmutz J."/>
            <person name="Solheim H."/>
            <person name="Stahlberg J."/>
            <person name="Velez H."/>
            <person name="de Vries R.P."/>
            <person name="Wiebenga A."/>
            <person name="Woodward S."/>
            <person name="Yakovlev I."/>
            <person name="Garbelotto M."/>
            <person name="Martin F."/>
            <person name="Grigoriev I.V."/>
            <person name="Stenlid J."/>
        </authorList>
    </citation>
    <scope>NUCLEOTIDE SEQUENCE [LARGE SCALE GENOMIC DNA]</scope>
    <source>
        <strain evidence="1 2">TC 32-1</strain>
    </source>
</reference>
<name>W4K0Y0_HETIT</name>
<protein>
    <submittedName>
        <fullName evidence="1">Uncharacterized protein</fullName>
    </submittedName>
</protein>
<dbReference type="InParanoid" id="W4K0Y0"/>
<dbReference type="EMBL" id="KI925460">
    <property type="protein sequence ID" value="ETW79488.1"/>
    <property type="molecule type" value="Genomic_DNA"/>
</dbReference>
<dbReference type="HOGENOM" id="CLU_2688118_0_0_1"/>
<dbReference type="Proteomes" id="UP000030671">
    <property type="component" value="Unassembled WGS sequence"/>
</dbReference>
<accession>W4K0Y0</accession>
<proteinExistence type="predicted"/>
<dbReference type="AlphaFoldDB" id="W4K0Y0"/>
<evidence type="ECO:0000313" key="1">
    <source>
        <dbReference type="EMBL" id="ETW79488.1"/>
    </source>
</evidence>
<organism evidence="1 2">
    <name type="scientific">Heterobasidion irregulare (strain TC 32-1)</name>
    <dbReference type="NCBI Taxonomy" id="747525"/>
    <lineage>
        <taxon>Eukaryota</taxon>
        <taxon>Fungi</taxon>
        <taxon>Dikarya</taxon>
        <taxon>Basidiomycota</taxon>
        <taxon>Agaricomycotina</taxon>
        <taxon>Agaricomycetes</taxon>
        <taxon>Russulales</taxon>
        <taxon>Bondarzewiaceae</taxon>
        <taxon>Heterobasidion</taxon>
        <taxon>Heterobasidion annosum species complex</taxon>
    </lineage>
</organism>
<gene>
    <name evidence="1" type="ORF">HETIRDRAFT_321430</name>
</gene>
<dbReference type="GeneID" id="20670751"/>